<dbReference type="SUPFAM" id="SSF52743">
    <property type="entry name" value="Subtilisin-like"/>
    <property type="match status" value="1"/>
</dbReference>
<evidence type="ECO:0000313" key="12">
    <source>
        <dbReference type="Proteomes" id="UP000758603"/>
    </source>
</evidence>
<evidence type="ECO:0000256" key="8">
    <source>
        <dbReference type="SAM" id="SignalP"/>
    </source>
</evidence>
<dbReference type="PANTHER" id="PTHR43806">
    <property type="entry name" value="PEPTIDASE S8"/>
    <property type="match status" value="1"/>
</dbReference>
<keyword evidence="12" id="KW-1185">Reference proteome</keyword>
<dbReference type="InterPro" id="IPR022398">
    <property type="entry name" value="Peptidase_S8_His-AS"/>
</dbReference>
<dbReference type="PRINTS" id="PR00723">
    <property type="entry name" value="SUBTILISIN"/>
</dbReference>
<feature type="active site" description="Charge relay system" evidence="6">
    <location>
        <position position="144"/>
    </location>
</feature>
<dbReference type="Gene3D" id="3.30.70.80">
    <property type="entry name" value="Peptidase S8 propeptide/proteinase inhibitor I9"/>
    <property type="match status" value="1"/>
</dbReference>
<proteinExistence type="inferred from homology"/>
<feature type="active site" description="Charge relay system" evidence="6">
    <location>
        <position position="330"/>
    </location>
</feature>
<dbReference type="Gene3D" id="3.40.50.200">
    <property type="entry name" value="Peptidase S8/S53 domain"/>
    <property type="match status" value="1"/>
</dbReference>
<dbReference type="PANTHER" id="PTHR43806:SF58">
    <property type="entry name" value="ALKALINE PROTEASE 1-RELATED"/>
    <property type="match status" value="1"/>
</dbReference>
<name>A0A9P9A5K1_9PEZI</name>
<comment type="similarity">
    <text evidence="1 6 7">Belongs to the peptidase S8 family.</text>
</comment>
<dbReference type="EMBL" id="JAGPXC010000001">
    <property type="protein sequence ID" value="KAH6661415.1"/>
    <property type="molecule type" value="Genomic_DNA"/>
</dbReference>
<keyword evidence="2 6" id="KW-0645">Protease</keyword>
<feature type="domain" description="Inhibitor I9" evidence="10">
    <location>
        <begin position="62"/>
        <end position="104"/>
    </location>
</feature>
<dbReference type="PROSITE" id="PS00136">
    <property type="entry name" value="SUBTILASE_ASP"/>
    <property type="match status" value="1"/>
</dbReference>
<dbReference type="InterPro" id="IPR023827">
    <property type="entry name" value="Peptidase_S8_Asp-AS"/>
</dbReference>
<feature type="domain" description="Peptidase S8/S53" evidence="9">
    <location>
        <begin position="135"/>
        <end position="364"/>
    </location>
</feature>
<dbReference type="CDD" id="cd04077">
    <property type="entry name" value="Peptidases_S8_PCSK9_ProteinaseK_like"/>
    <property type="match status" value="1"/>
</dbReference>
<dbReference type="InterPro" id="IPR037045">
    <property type="entry name" value="S8pro/Inhibitor_I9_sf"/>
</dbReference>
<dbReference type="InterPro" id="IPR015500">
    <property type="entry name" value="Peptidase_S8_subtilisin-rel"/>
</dbReference>
<dbReference type="InterPro" id="IPR036852">
    <property type="entry name" value="Peptidase_S8/S53_dom_sf"/>
</dbReference>
<dbReference type="InterPro" id="IPR034193">
    <property type="entry name" value="PCSK9_ProteinaseK-like"/>
</dbReference>
<dbReference type="InterPro" id="IPR000209">
    <property type="entry name" value="Peptidase_S8/S53_dom"/>
</dbReference>
<dbReference type="AlphaFoldDB" id="A0A9P9A5K1"/>
<evidence type="ECO:0000256" key="7">
    <source>
        <dbReference type="RuleBase" id="RU003355"/>
    </source>
</evidence>
<dbReference type="FunFam" id="3.40.50.200:FF:000014">
    <property type="entry name" value="Proteinase K"/>
    <property type="match status" value="1"/>
</dbReference>
<dbReference type="Pfam" id="PF05922">
    <property type="entry name" value="Inhibitor_I9"/>
    <property type="match status" value="1"/>
</dbReference>
<dbReference type="InterPro" id="IPR023828">
    <property type="entry name" value="Peptidase_S8_Ser-AS"/>
</dbReference>
<protein>
    <submittedName>
        <fullName evidence="11">Subtilase</fullName>
    </submittedName>
</protein>
<feature type="signal peptide" evidence="8">
    <location>
        <begin position="1"/>
        <end position="15"/>
    </location>
</feature>
<evidence type="ECO:0000256" key="3">
    <source>
        <dbReference type="ARBA" id="ARBA00022729"/>
    </source>
</evidence>
<organism evidence="11 12">
    <name type="scientific">Truncatella angustata</name>
    <dbReference type="NCBI Taxonomy" id="152316"/>
    <lineage>
        <taxon>Eukaryota</taxon>
        <taxon>Fungi</taxon>
        <taxon>Dikarya</taxon>
        <taxon>Ascomycota</taxon>
        <taxon>Pezizomycotina</taxon>
        <taxon>Sordariomycetes</taxon>
        <taxon>Xylariomycetidae</taxon>
        <taxon>Amphisphaeriales</taxon>
        <taxon>Sporocadaceae</taxon>
        <taxon>Truncatella</taxon>
    </lineage>
</organism>
<feature type="chain" id="PRO_5040442068" evidence="8">
    <location>
        <begin position="16"/>
        <end position="393"/>
    </location>
</feature>
<evidence type="ECO:0000259" key="9">
    <source>
        <dbReference type="Pfam" id="PF00082"/>
    </source>
</evidence>
<dbReference type="SUPFAM" id="SSF54897">
    <property type="entry name" value="Protease propeptides/inhibitors"/>
    <property type="match status" value="1"/>
</dbReference>
<dbReference type="GO" id="GO:0005576">
    <property type="term" value="C:extracellular region"/>
    <property type="evidence" value="ECO:0007669"/>
    <property type="project" value="UniProtKB-ARBA"/>
</dbReference>
<evidence type="ECO:0000256" key="2">
    <source>
        <dbReference type="ARBA" id="ARBA00022670"/>
    </source>
</evidence>
<keyword evidence="5 6" id="KW-0720">Serine protease</keyword>
<dbReference type="GO" id="GO:0004252">
    <property type="term" value="F:serine-type endopeptidase activity"/>
    <property type="evidence" value="ECO:0007669"/>
    <property type="project" value="UniProtKB-UniRule"/>
</dbReference>
<dbReference type="PROSITE" id="PS51892">
    <property type="entry name" value="SUBTILASE"/>
    <property type="match status" value="1"/>
</dbReference>
<sequence length="393" mass="40451">MHPATFLVLFPLVSATPSNRAQPVPLLKPRGAQLVDGKYIVKLQHDAIEGVLSSTISTLANNAEFVYNTGKFRGFASGLTAAELDALRNDDSVEYIEQDGIVTIKTTQTNADWGLARLSSKEPGSTTYTYDNSAGKGTCVYVVDTGIDTSHPEFGGRAEFLANYADNDNTDGHGHGTHVAGTIGSVTYGVAKKTKLFAVKVLDSNGSGANSQVIAGMGFVVDDAPAQDCPNGVLVNMSLGGATSTAVNEAAAAVVEAGLFLAVAAGNEAVGASTSSPASENSVCTVGATDIDDHLAEYSNFGKLVDILAPGTDIKSTWRGNRTNTISGTSMASPHIAGLAAYLLGLGSTPTDPQELCSYIGQTALSDVILGVPGSTVNLLAQNGDTTSNRTVV</sequence>
<reference evidence="11" key="1">
    <citation type="journal article" date="2021" name="Nat. Commun.">
        <title>Genetic determinants of endophytism in the Arabidopsis root mycobiome.</title>
        <authorList>
            <person name="Mesny F."/>
            <person name="Miyauchi S."/>
            <person name="Thiergart T."/>
            <person name="Pickel B."/>
            <person name="Atanasova L."/>
            <person name="Karlsson M."/>
            <person name="Huettel B."/>
            <person name="Barry K.W."/>
            <person name="Haridas S."/>
            <person name="Chen C."/>
            <person name="Bauer D."/>
            <person name="Andreopoulos W."/>
            <person name="Pangilinan J."/>
            <person name="LaButti K."/>
            <person name="Riley R."/>
            <person name="Lipzen A."/>
            <person name="Clum A."/>
            <person name="Drula E."/>
            <person name="Henrissat B."/>
            <person name="Kohler A."/>
            <person name="Grigoriev I.V."/>
            <person name="Martin F.M."/>
            <person name="Hacquard S."/>
        </authorList>
    </citation>
    <scope>NUCLEOTIDE SEQUENCE</scope>
    <source>
        <strain evidence="11">MPI-SDFR-AT-0073</strain>
    </source>
</reference>
<dbReference type="OrthoDB" id="206201at2759"/>
<dbReference type="InterPro" id="IPR050131">
    <property type="entry name" value="Peptidase_S8_subtilisin-like"/>
</dbReference>
<accession>A0A9P9A5K1</accession>
<keyword evidence="3 8" id="KW-0732">Signal</keyword>
<evidence type="ECO:0000256" key="4">
    <source>
        <dbReference type="ARBA" id="ARBA00022801"/>
    </source>
</evidence>
<dbReference type="GeneID" id="70134341"/>
<dbReference type="PROSITE" id="PS00138">
    <property type="entry name" value="SUBTILASE_SER"/>
    <property type="match status" value="1"/>
</dbReference>
<dbReference type="RefSeq" id="XP_045965546.1">
    <property type="nucleotide sequence ID" value="XM_046105450.1"/>
</dbReference>
<feature type="active site" description="Charge relay system" evidence="6">
    <location>
        <position position="175"/>
    </location>
</feature>
<dbReference type="Pfam" id="PF00082">
    <property type="entry name" value="Peptidase_S8"/>
    <property type="match status" value="1"/>
</dbReference>
<evidence type="ECO:0000256" key="1">
    <source>
        <dbReference type="ARBA" id="ARBA00011073"/>
    </source>
</evidence>
<evidence type="ECO:0000313" key="11">
    <source>
        <dbReference type="EMBL" id="KAH6661415.1"/>
    </source>
</evidence>
<evidence type="ECO:0000256" key="6">
    <source>
        <dbReference type="PROSITE-ProRule" id="PRU01240"/>
    </source>
</evidence>
<evidence type="ECO:0000256" key="5">
    <source>
        <dbReference type="ARBA" id="ARBA00022825"/>
    </source>
</evidence>
<dbReference type="GO" id="GO:0006508">
    <property type="term" value="P:proteolysis"/>
    <property type="evidence" value="ECO:0007669"/>
    <property type="project" value="UniProtKB-KW"/>
</dbReference>
<keyword evidence="4 6" id="KW-0378">Hydrolase</keyword>
<comment type="caution">
    <text evidence="11">The sequence shown here is derived from an EMBL/GenBank/DDBJ whole genome shotgun (WGS) entry which is preliminary data.</text>
</comment>
<dbReference type="PROSITE" id="PS00137">
    <property type="entry name" value="SUBTILASE_HIS"/>
    <property type="match status" value="1"/>
</dbReference>
<dbReference type="InterPro" id="IPR010259">
    <property type="entry name" value="S8pro/Inhibitor_I9"/>
</dbReference>
<gene>
    <name evidence="11" type="ORF">BKA67DRAFT_618156</name>
</gene>
<evidence type="ECO:0000259" key="10">
    <source>
        <dbReference type="Pfam" id="PF05922"/>
    </source>
</evidence>
<dbReference type="Proteomes" id="UP000758603">
    <property type="component" value="Unassembled WGS sequence"/>
</dbReference>